<protein>
    <submittedName>
        <fullName evidence="5">ABC transporter substrate-binding protein</fullName>
    </submittedName>
</protein>
<gene>
    <name evidence="5" type="ORF">C7R54_00380</name>
</gene>
<dbReference type="PANTHER" id="PTHR30290:SF38">
    <property type="entry name" value="D,D-DIPEPTIDE-BINDING PERIPLASMIC PROTEIN DDPA-RELATED"/>
    <property type="match status" value="1"/>
</dbReference>
<dbReference type="InterPro" id="IPR000914">
    <property type="entry name" value="SBP_5_dom"/>
</dbReference>
<dbReference type="EMBL" id="PYAL01000001">
    <property type="protein sequence ID" value="RXN92260.1"/>
    <property type="molecule type" value="Genomic_DNA"/>
</dbReference>
<dbReference type="InterPro" id="IPR030678">
    <property type="entry name" value="Peptide/Ni-bd"/>
</dbReference>
<evidence type="ECO:0000256" key="3">
    <source>
        <dbReference type="SAM" id="SignalP"/>
    </source>
</evidence>
<dbReference type="Gene3D" id="3.90.76.10">
    <property type="entry name" value="Dipeptide-binding Protein, Domain 1"/>
    <property type="match status" value="1"/>
</dbReference>
<feature type="chain" id="PRO_5020819929" evidence="3">
    <location>
        <begin position="33"/>
        <end position="539"/>
    </location>
</feature>
<reference evidence="5 6" key="1">
    <citation type="journal article" date="2017" name="Int. J. Syst. Evol. Microbiol.">
        <title>Achromobacter aloeverae sp. nov., isolated from the root of Aloe vera (L.) Burm.f.</title>
        <authorList>
            <person name="Kuncharoen N."/>
            <person name="Muramatsu Y."/>
            <person name="Shibata C."/>
            <person name="Kamakura Y."/>
            <person name="Nakagawa Y."/>
            <person name="Tanasupawat S."/>
        </authorList>
    </citation>
    <scope>NUCLEOTIDE SEQUENCE [LARGE SCALE GENOMIC DNA]</scope>
    <source>
        <strain evidence="5 6">AVA-1</strain>
    </source>
</reference>
<evidence type="ECO:0000313" key="6">
    <source>
        <dbReference type="Proteomes" id="UP000290849"/>
    </source>
</evidence>
<feature type="signal peptide" evidence="3">
    <location>
        <begin position="1"/>
        <end position="32"/>
    </location>
</feature>
<dbReference type="CDD" id="cd08517">
    <property type="entry name" value="PBP2_NikA_DppA_OppA_like_13"/>
    <property type="match status" value="1"/>
</dbReference>
<sequence>MTKSRYSLFAAAARWSLAALALGGALSASALADEAPVHGGVLQAIVQPEPPVLTTAFNTSFPIGTVGTNILEGLLAFDDKQQLQPALATSWETSPDGKTVTFHLRPGVKWHDGRPFTSADVRFSALEVWKKLHPRGRSTFAALDDVETPDPLTAVFKLRHPSLVIFSSLNANEAQILPRHLYEGTDILTNPYNLKPVGTGPFRFKEWKKGQYIELERNPDYWDKGKPYLDKIVFRVIPDPASRAVALETGDVQYAPFDAVPYADVSRLRALPGLVVKTDGYAWQSAYVFLEFNLRNPILKDVRVRRAIDQAIDKQALIDTVWYGLGKPAVSPIPSSLTAFHTSEGVPQYPYDPKAAERLLDEAGYPRKAGGMRFTLNQEYQNFHETFKNNAEYIRQALRRVGIDVKVNNRDIAGHLKAVYGAYDFDINTGRWVPSLDPQIGGLRHYSSKAISQGTPWSNASGYSSPEMDALIAAIQVEADAAKRVELFHQFQRLAQQDLPVIPLFEQENFTVASKRVQGLSSAPDAALASLKNVWLRPE</sequence>
<keyword evidence="2 3" id="KW-0732">Signal</keyword>
<keyword evidence="6" id="KW-1185">Reference proteome</keyword>
<organism evidence="5 6">
    <name type="scientific">Achromobacter aloeverae</name>
    <dbReference type="NCBI Taxonomy" id="1750518"/>
    <lineage>
        <taxon>Bacteria</taxon>
        <taxon>Pseudomonadati</taxon>
        <taxon>Pseudomonadota</taxon>
        <taxon>Betaproteobacteria</taxon>
        <taxon>Burkholderiales</taxon>
        <taxon>Alcaligenaceae</taxon>
        <taxon>Achromobacter</taxon>
    </lineage>
</organism>
<dbReference type="RefSeq" id="WP_129148222.1">
    <property type="nucleotide sequence ID" value="NZ_JBHSDO010000016.1"/>
</dbReference>
<dbReference type="GO" id="GO:1904680">
    <property type="term" value="F:peptide transmembrane transporter activity"/>
    <property type="evidence" value="ECO:0007669"/>
    <property type="project" value="TreeGrafter"/>
</dbReference>
<dbReference type="PIRSF" id="PIRSF002741">
    <property type="entry name" value="MppA"/>
    <property type="match status" value="1"/>
</dbReference>
<dbReference type="AlphaFoldDB" id="A0A4V1MSJ5"/>
<comment type="similarity">
    <text evidence="1">Belongs to the bacterial solute-binding protein 5 family.</text>
</comment>
<dbReference type="GO" id="GO:0030288">
    <property type="term" value="C:outer membrane-bounded periplasmic space"/>
    <property type="evidence" value="ECO:0007669"/>
    <property type="project" value="UniProtKB-ARBA"/>
</dbReference>
<dbReference type="Pfam" id="PF00496">
    <property type="entry name" value="SBP_bac_5"/>
    <property type="match status" value="1"/>
</dbReference>
<dbReference type="InterPro" id="IPR039424">
    <property type="entry name" value="SBP_5"/>
</dbReference>
<dbReference type="Gene3D" id="3.40.190.10">
    <property type="entry name" value="Periplasmic binding protein-like II"/>
    <property type="match status" value="1"/>
</dbReference>
<accession>A0A4V1MSJ5</accession>
<proteinExistence type="inferred from homology"/>
<evidence type="ECO:0000256" key="1">
    <source>
        <dbReference type="ARBA" id="ARBA00005695"/>
    </source>
</evidence>
<dbReference type="GO" id="GO:0015833">
    <property type="term" value="P:peptide transport"/>
    <property type="evidence" value="ECO:0007669"/>
    <property type="project" value="TreeGrafter"/>
</dbReference>
<dbReference type="Proteomes" id="UP000290849">
    <property type="component" value="Unassembled WGS sequence"/>
</dbReference>
<dbReference type="Gene3D" id="3.10.105.10">
    <property type="entry name" value="Dipeptide-binding Protein, Domain 3"/>
    <property type="match status" value="1"/>
</dbReference>
<dbReference type="OrthoDB" id="9801799at2"/>
<name>A0A4V1MSJ5_9BURK</name>
<comment type="caution">
    <text evidence="5">The sequence shown here is derived from an EMBL/GenBank/DDBJ whole genome shotgun (WGS) entry which is preliminary data.</text>
</comment>
<dbReference type="PANTHER" id="PTHR30290">
    <property type="entry name" value="PERIPLASMIC BINDING COMPONENT OF ABC TRANSPORTER"/>
    <property type="match status" value="1"/>
</dbReference>
<feature type="domain" description="Solute-binding protein family 5" evidence="4">
    <location>
        <begin position="83"/>
        <end position="450"/>
    </location>
</feature>
<dbReference type="SUPFAM" id="SSF53850">
    <property type="entry name" value="Periplasmic binding protein-like II"/>
    <property type="match status" value="1"/>
</dbReference>
<evidence type="ECO:0000313" key="5">
    <source>
        <dbReference type="EMBL" id="RXN92260.1"/>
    </source>
</evidence>
<evidence type="ECO:0000259" key="4">
    <source>
        <dbReference type="Pfam" id="PF00496"/>
    </source>
</evidence>
<dbReference type="GO" id="GO:0043190">
    <property type="term" value="C:ATP-binding cassette (ABC) transporter complex"/>
    <property type="evidence" value="ECO:0007669"/>
    <property type="project" value="InterPro"/>
</dbReference>
<evidence type="ECO:0000256" key="2">
    <source>
        <dbReference type="ARBA" id="ARBA00022729"/>
    </source>
</evidence>